<evidence type="ECO:0000313" key="8">
    <source>
        <dbReference type="EMBL" id="SUM54591.1"/>
    </source>
</evidence>
<dbReference type="Pfam" id="PF05175">
    <property type="entry name" value="MTS"/>
    <property type="match status" value="1"/>
</dbReference>
<dbReference type="InterPro" id="IPR004556">
    <property type="entry name" value="HemK-like"/>
</dbReference>
<dbReference type="Gene3D" id="1.10.8.10">
    <property type="entry name" value="DNA helicase RuvA subunit, C-terminal domain"/>
    <property type="match status" value="1"/>
</dbReference>
<dbReference type="SUPFAM" id="SSF53335">
    <property type="entry name" value="S-adenosyl-L-methionine-dependent methyltransferases"/>
    <property type="match status" value="1"/>
</dbReference>
<dbReference type="PANTHER" id="PTHR18895:SF74">
    <property type="entry name" value="MTRF1L RELEASE FACTOR GLUTAMINE METHYLTRANSFERASE"/>
    <property type="match status" value="1"/>
</dbReference>
<comment type="function">
    <text evidence="5">Methylates the class 1 translation termination release factors RF1/PrfA and RF2/PrfB on the glutamine residue of the universally conserved GGQ motif.</text>
</comment>
<dbReference type="Gene3D" id="3.40.50.150">
    <property type="entry name" value="Vaccinia Virus protein VP39"/>
    <property type="match status" value="1"/>
</dbReference>
<dbReference type="HAMAP" id="MF_02126">
    <property type="entry name" value="RF_methyltr_PrmC"/>
    <property type="match status" value="1"/>
</dbReference>
<evidence type="ECO:0000256" key="1">
    <source>
        <dbReference type="ARBA" id="ARBA00022603"/>
    </source>
</evidence>
<feature type="domain" description="Methyltransferase small" evidence="6">
    <location>
        <begin position="106"/>
        <end position="194"/>
    </location>
</feature>
<dbReference type="GO" id="GO:0102559">
    <property type="term" value="F:peptide chain release factor N(5)-glutamine methyltransferase activity"/>
    <property type="evidence" value="ECO:0007669"/>
    <property type="project" value="UniProtKB-EC"/>
</dbReference>
<dbReference type="InterPro" id="IPR050320">
    <property type="entry name" value="N5-glutamine_MTase"/>
</dbReference>
<comment type="catalytic activity">
    <reaction evidence="4 5">
        <text>L-glutaminyl-[peptide chain release factor] + S-adenosyl-L-methionine = N(5)-methyl-L-glutaminyl-[peptide chain release factor] + S-adenosyl-L-homocysteine + H(+)</text>
        <dbReference type="Rhea" id="RHEA:42896"/>
        <dbReference type="Rhea" id="RHEA-COMP:10271"/>
        <dbReference type="Rhea" id="RHEA-COMP:10272"/>
        <dbReference type="ChEBI" id="CHEBI:15378"/>
        <dbReference type="ChEBI" id="CHEBI:30011"/>
        <dbReference type="ChEBI" id="CHEBI:57856"/>
        <dbReference type="ChEBI" id="CHEBI:59789"/>
        <dbReference type="ChEBI" id="CHEBI:61891"/>
        <dbReference type="EC" id="2.1.1.297"/>
    </reaction>
</comment>
<dbReference type="Pfam" id="PF17827">
    <property type="entry name" value="PrmC_N"/>
    <property type="match status" value="1"/>
</dbReference>
<feature type="binding site" evidence="5">
    <location>
        <begin position="185"/>
        <end position="188"/>
    </location>
    <ligand>
        <name>substrate</name>
    </ligand>
</feature>
<evidence type="ECO:0000256" key="5">
    <source>
        <dbReference type="HAMAP-Rule" id="MF_02126"/>
    </source>
</evidence>
<reference evidence="8 9" key="1">
    <citation type="submission" date="2018-06" db="EMBL/GenBank/DDBJ databases">
        <authorList>
            <consortium name="Pathogen Informatics"/>
            <person name="Doyle S."/>
        </authorList>
    </citation>
    <scope>NUCLEOTIDE SEQUENCE [LARGE SCALE GENOMIC DNA]</scope>
    <source>
        <strain evidence="8 9">NCTC13834</strain>
    </source>
</reference>
<dbReference type="AlphaFoldDB" id="A0A380GJG7"/>
<comment type="similarity">
    <text evidence="5">Belongs to the protein N5-glutamine methyltransferase family. PrmC subfamily.</text>
</comment>
<dbReference type="EMBL" id="UHDS01000001">
    <property type="protein sequence ID" value="SUM54591.1"/>
    <property type="molecule type" value="Genomic_DNA"/>
</dbReference>
<keyword evidence="3 5" id="KW-0949">S-adenosyl-L-methionine</keyword>
<dbReference type="InterPro" id="IPR040758">
    <property type="entry name" value="PrmC_N"/>
</dbReference>
<feature type="binding site" evidence="5">
    <location>
        <position position="141"/>
    </location>
    <ligand>
        <name>S-adenosyl-L-methionine</name>
        <dbReference type="ChEBI" id="CHEBI:59789"/>
    </ligand>
</feature>
<keyword evidence="1 5" id="KW-0489">Methyltransferase</keyword>
<evidence type="ECO:0000256" key="3">
    <source>
        <dbReference type="ARBA" id="ARBA00022691"/>
    </source>
</evidence>
<feature type="domain" description="Release factor glutamine methyltransferase N-terminal" evidence="7">
    <location>
        <begin position="9"/>
        <end position="75"/>
    </location>
</feature>
<evidence type="ECO:0000259" key="6">
    <source>
        <dbReference type="Pfam" id="PF05175"/>
    </source>
</evidence>
<evidence type="ECO:0000256" key="4">
    <source>
        <dbReference type="ARBA" id="ARBA00048391"/>
    </source>
</evidence>
<name>A0A380GJG7_9STAP</name>
<dbReference type="InterPro" id="IPR029063">
    <property type="entry name" value="SAM-dependent_MTases_sf"/>
</dbReference>
<dbReference type="NCBIfam" id="TIGR03534">
    <property type="entry name" value="RF_mod_PrmC"/>
    <property type="match status" value="1"/>
</dbReference>
<dbReference type="InterPro" id="IPR007848">
    <property type="entry name" value="Small_mtfrase_dom"/>
</dbReference>
<evidence type="ECO:0000313" key="9">
    <source>
        <dbReference type="Proteomes" id="UP000254412"/>
    </source>
</evidence>
<dbReference type="GO" id="GO:0003676">
    <property type="term" value="F:nucleic acid binding"/>
    <property type="evidence" value="ECO:0007669"/>
    <property type="project" value="InterPro"/>
</dbReference>
<accession>A0A380GJG7</accession>
<sequence length="279" mass="31742">MMVNYRDRLKKAQAKCVEKGIEPTRPEWLMLDLFQWQKSDYLMHSNDEMTKAHQILFDNAESRMLDGEPIQYIVGTQSFYGEIFKVNEHCLIPRPETEEVLLHFYKSVHSGDKVVDIGTGSGNIPIVLKKLNSNLEVLATDLYEAALSVAKENADAHGVDIAFLQGDALAPLIERNIKVNGLISNPPYIDNSEADLMDDTVLKYEPYTALFAEDNGYQVYDTILRQLPEVLLPGAAVVFEIGYKQGPTLKRKIEEKYPTVDVQIIKDINNNDRMISFKW</sequence>
<protein>
    <recommendedName>
        <fullName evidence="5">Release factor glutamine methyltransferase</fullName>
        <shortName evidence="5">RF MTase</shortName>
        <ecNumber evidence="5">2.1.1.297</ecNumber>
    </recommendedName>
    <alternativeName>
        <fullName evidence="5">N5-glutamine methyltransferase PrmC</fullName>
    </alternativeName>
    <alternativeName>
        <fullName evidence="5">Protein-(glutamine-N5) MTase PrmC</fullName>
    </alternativeName>
    <alternativeName>
        <fullName evidence="5">Protein-glutamine N-methyltransferase PrmC</fullName>
    </alternativeName>
</protein>
<dbReference type="GO" id="GO:0032259">
    <property type="term" value="P:methylation"/>
    <property type="evidence" value="ECO:0007669"/>
    <property type="project" value="UniProtKB-KW"/>
</dbReference>
<dbReference type="InterPro" id="IPR002052">
    <property type="entry name" value="DNA_methylase_N6_adenine_CS"/>
</dbReference>
<dbReference type="CDD" id="cd02440">
    <property type="entry name" value="AdoMet_MTases"/>
    <property type="match status" value="1"/>
</dbReference>
<evidence type="ECO:0000259" key="7">
    <source>
        <dbReference type="Pfam" id="PF17827"/>
    </source>
</evidence>
<dbReference type="Proteomes" id="UP000254412">
    <property type="component" value="Unassembled WGS sequence"/>
</dbReference>
<proteinExistence type="inferred from homology"/>
<comment type="caution">
    <text evidence="5">Lacks conserved residue(s) required for the propagation of feature annotation.</text>
</comment>
<dbReference type="InterPro" id="IPR019874">
    <property type="entry name" value="RF_methyltr_PrmC"/>
</dbReference>
<keyword evidence="2 5" id="KW-0808">Transferase</keyword>
<dbReference type="NCBIfam" id="TIGR00536">
    <property type="entry name" value="hemK_fam"/>
    <property type="match status" value="1"/>
</dbReference>
<evidence type="ECO:0000256" key="2">
    <source>
        <dbReference type="ARBA" id="ARBA00022679"/>
    </source>
</evidence>
<dbReference type="PROSITE" id="PS00092">
    <property type="entry name" value="N6_MTASE"/>
    <property type="match status" value="1"/>
</dbReference>
<dbReference type="EC" id="2.1.1.297" evidence="5"/>
<feature type="binding site" evidence="5">
    <location>
        <begin position="118"/>
        <end position="122"/>
    </location>
    <ligand>
        <name>S-adenosyl-L-methionine</name>
        <dbReference type="ChEBI" id="CHEBI:59789"/>
    </ligand>
</feature>
<dbReference type="PANTHER" id="PTHR18895">
    <property type="entry name" value="HEMK METHYLTRANSFERASE"/>
    <property type="match status" value="1"/>
</dbReference>
<feature type="binding site" evidence="5">
    <location>
        <position position="185"/>
    </location>
    <ligand>
        <name>S-adenosyl-L-methionine</name>
        <dbReference type="ChEBI" id="CHEBI:59789"/>
    </ligand>
</feature>
<gene>
    <name evidence="5 8" type="primary">prmC</name>
    <name evidence="8" type="ORF">NCTC13834_00888</name>
</gene>
<organism evidence="8 9">
    <name type="scientific">Staphylococcus nepalensis</name>
    <dbReference type="NCBI Taxonomy" id="214473"/>
    <lineage>
        <taxon>Bacteria</taxon>
        <taxon>Bacillati</taxon>
        <taxon>Bacillota</taxon>
        <taxon>Bacilli</taxon>
        <taxon>Bacillales</taxon>
        <taxon>Staphylococcaceae</taxon>
        <taxon>Staphylococcus</taxon>
    </lineage>
</organism>